<dbReference type="GO" id="GO:0016020">
    <property type="term" value="C:membrane"/>
    <property type="evidence" value="ECO:0007669"/>
    <property type="project" value="UniProtKB-SubCell"/>
</dbReference>
<feature type="transmembrane region" description="Helical" evidence="5">
    <location>
        <begin position="173"/>
        <end position="192"/>
    </location>
</feature>
<dbReference type="GO" id="GO:0042147">
    <property type="term" value="P:retrograde transport, endosome to Golgi"/>
    <property type="evidence" value="ECO:0007669"/>
    <property type="project" value="TreeGrafter"/>
</dbReference>
<dbReference type="Pfam" id="PF04193">
    <property type="entry name" value="PQ-loop"/>
    <property type="match status" value="1"/>
</dbReference>
<feature type="transmembrane region" description="Helical" evidence="5">
    <location>
        <begin position="198"/>
        <end position="221"/>
    </location>
</feature>
<comment type="subcellular location">
    <subcellularLocation>
        <location evidence="1">Membrane</location>
        <topology evidence="1">Multi-pass membrane protein</topology>
    </subcellularLocation>
</comment>
<keyword evidence="2 5" id="KW-0812">Transmembrane</keyword>
<evidence type="ECO:0000256" key="3">
    <source>
        <dbReference type="ARBA" id="ARBA00022989"/>
    </source>
</evidence>
<dbReference type="GO" id="GO:0045332">
    <property type="term" value="P:phospholipid translocation"/>
    <property type="evidence" value="ECO:0007669"/>
    <property type="project" value="TreeGrafter"/>
</dbReference>
<dbReference type="PANTHER" id="PTHR14856">
    <property type="entry name" value="PQ-LOOP REPEAT-CONTAINING PROTEIN 1-LIKE PROTEIN"/>
    <property type="match status" value="1"/>
</dbReference>
<evidence type="ECO:0000256" key="5">
    <source>
        <dbReference type="SAM" id="Phobius"/>
    </source>
</evidence>
<dbReference type="GO" id="GO:0005768">
    <property type="term" value="C:endosome"/>
    <property type="evidence" value="ECO:0007669"/>
    <property type="project" value="TreeGrafter"/>
</dbReference>
<sequence>MCCVAFIEVSQGGMEQVDILRIFFWLGKRFDLTLLIQSIFMIIAQIILLELVVKHRPIPSASARYSVVGRASFSSDLSSVDDPDFEDVLFPPSSQRHFIGRLWNRFWAWERFIDYIIFLLGFTGVTLVLYIIFGSFPVFIEILGAVSLSIEATVPVPQCIANFKARSTHGFSWLILGTWFLGDGFKFFYFIFTGSPLQFIICGAFQLFVDCIVVVQFIIFAPAMRKRLGIRPPQHEIDAEGELEFRRSSEQRPYEPIA</sequence>
<keyword evidence="4 5" id="KW-0472">Membrane</keyword>
<comment type="caution">
    <text evidence="6">The sequence shown here is derived from an EMBL/GenBank/DDBJ whole genome shotgun (WGS) entry which is preliminary data.</text>
</comment>
<name>A0A8H7PWG7_MORIS</name>
<dbReference type="GO" id="GO:0005802">
    <property type="term" value="C:trans-Golgi network"/>
    <property type="evidence" value="ECO:0007669"/>
    <property type="project" value="TreeGrafter"/>
</dbReference>
<proteinExistence type="predicted"/>
<gene>
    <name evidence="6" type="ORF">INT43_008572</name>
</gene>
<feature type="transmembrane region" description="Helical" evidence="5">
    <location>
        <begin position="112"/>
        <end position="133"/>
    </location>
</feature>
<dbReference type="FunFam" id="1.20.1280.290:FF:000005">
    <property type="entry name" value="PQ-loop repeat-containing protein 1"/>
    <property type="match status" value="1"/>
</dbReference>
<dbReference type="OrthoDB" id="292213at2759"/>
<dbReference type="InterPro" id="IPR052241">
    <property type="entry name" value="SLC66/Scramblase_ANY1"/>
</dbReference>
<evidence type="ECO:0000313" key="6">
    <source>
        <dbReference type="EMBL" id="KAG2180990.1"/>
    </source>
</evidence>
<dbReference type="EMBL" id="JAEPQZ010000005">
    <property type="protein sequence ID" value="KAG2180990.1"/>
    <property type="molecule type" value="Genomic_DNA"/>
</dbReference>
<evidence type="ECO:0000256" key="2">
    <source>
        <dbReference type="ARBA" id="ARBA00022692"/>
    </source>
</evidence>
<protein>
    <recommendedName>
        <fullName evidence="8">PQ-loop repeat-containing protein 1</fullName>
    </recommendedName>
</protein>
<keyword evidence="7" id="KW-1185">Reference proteome</keyword>
<evidence type="ECO:0008006" key="8">
    <source>
        <dbReference type="Google" id="ProtNLM"/>
    </source>
</evidence>
<dbReference type="GO" id="GO:0005829">
    <property type="term" value="C:cytosol"/>
    <property type="evidence" value="ECO:0007669"/>
    <property type="project" value="GOC"/>
</dbReference>
<evidence type="ECO:0000313" key="7">
    <source>
        <dbReference type="Proteomes" id="UP000654370"/>
    </source>
</evidence>
<feature type="transmembrane region" description="Helical" evidence="5">
    <location>
        <begin position="34"/>
        <end position="53"/>
    </location>
</feature>
<reference evidence="6" key="1">
    <citation type="submission" date="2020-12" db="EMBL/GenBank/DDBJ databases">
        <title>Metabolic potential, ecology and presence of endohyphal bacteria is reflected in genomic diversity of Mucoromycotina.</title>
        <authorList>
            <person name="Muszewska A."/>
            <person name="Okrasinska A."/>
            <person name="Steczkiewicz K."/>
            <person name="Drgas O."/>
            <person name="Orlowska M."/>
            <person name="Perlinska-Lenart U."/>
            <person name="Aleksandrzak-Piekarczyk T."/>
            <person name="Szatraj K."/>
            <person name="Zielenkiewicz U."/>
            <person name="Pilsyk S."/>
            <person name="Malc E."/>
            <person name="Mieczkowski P."/>
            <person name="Kruszewska J.S."/>
            <person name="Biernat P."/>
            <person name="Pawlowska J."/>
        </authorList>
    </citation>
    <scope>NUCLEOTIDE SEQUENCE</scope>
    <source>
        <strain evidence="6">WA0000067209</strain>
    </source>
</reference>
<dbReference type="PANTHER" id="PTHR14856:SF9">
    <property type="entry name" value="PQ-LOOP REPEAT-CONTAINING PROTEIN 1"/>
    <property type="match status" value="1"/>
</dbReference>
<dbReference type="AlphaFoldDB" id="A0A8H7PWG7"/>
<dbReference type="InterPro" id="IPR006603">
    <property type="entry name" value="PQ-loop_rpt"/>
</dbReference>
<dbReference type="Gene3D" id="1.20.1280.290">
    <property type="match status" value="1"/>
</dbReference>
<accession>A0A8H7PWG7</accession>
<organism evidence="6 7">
    <name type="scientific">Mortierella isabellina</name>
    <name type="common">Filamentous fungus</name>
    <name type="synonym">Umbelopsis isabellina</name>
    <dbReference type="NCBI Taxonomy" id="91625"/>
    <lineage>
        <taxon>Eukaryota</taxon>
        <taxon>Fungi</taxon>
        <taxon>Fungi incertae sedis</taxon>
        <taxon>Mucoromycota</taxon>
        <taxon>Mucoromycotina</taxon>
        <taxon>Umbelopsidomycetes</taxon>
        <taxon>Umbelopsidales</taxon>
        <taxon>Umbelopsidaceae</taxon>
        <taxon>Umbelopsis</taxon>
    </lineage>
</organism>
<evidence type="ECO:0000256" key="1">
    <source>
        <dbReference type="ARBA" id="ARBA00004141"/>
    </source>
</evidence>
<keyword evidence="3 5" id="KW-1133">Transmembrane helix</keyword>
<evidence type="ECO:0000256" key="4">
    <source>
        <dbReference type="ARBA" id="ARBA00023136"/>
    </source>
</evidence>
<dbReference type="Proteomes" id="UP000654370">
    <property type="component" value="Unassembled WGS sequence"/>
</dbReference>